<feature type="domain" description="PKS/mFAS DH" evidence="13">
    <location>
        <begin position="928"/>
        <end position="1212"/>
    </location>
</feature>
<dbReference type="Gene3D" id="3.30.70.3290">
    <property type="match status" value="1"/>
</dbReference>
<dbReference type="SMART" id="SM00822">
    <property type="entry name" value="PKS_KR"/>
    <property type="match status" value="1"/>
</dbReference>
<dbReference type="SMART" id="SM00827">
    <property type="entry name" value="PKS_AT"/>
    <property type="match status" value="1"/>
</dbReference>
<dbReference type="Pfam" id="PF14765">
    <property type="entry name" value="PS-DH"/>
    <property type="match status" value="1"/>
</dbReference>
<dbReference type="CDD" id="cd00833">
    <property type="entry name" value="PKS"/>
    <property type="match status" value="1"/>
</dbReference>
<keyword evidence="2" id="KW-0597">Phosphoprotein</keyword>
<dbReference type="SUPFAM" id="SSF53901">
    <property type="entry name" value="Thiolase-like"/>
    <property type="match status" value="1"/>
</dbReference>
<comment type="caution">
    <text evidence="14">The sequence shown here is derived from an EMBL/GenBank/DDBJ whole genome shotgun (WGS) entry which is preliminary data.</text>
</comment>
<keyword evidence="4" id="KW-0808">Transferase</keyword>
<dbReference type="Pfam" id="PF08659">
    <property type="entry name" value="KR"/>
    <property type="match status" value="1"/>
</dbReference>
<dbReference type="InterPro" id="IPR032821">
    <property type="entry name" value="PKS_assoc"/>
</dbReference>
<protein>
    <recommendedName>
        <fullName evidence="16">Carrier domain-containing protein</fullName>
    </recommendedName>
</protein>
<organism evidence="14 15">
    <name type="scientific">Stachybotrys elegans</name>
    <dbReference type="NCBI Taxonomy" id="80388"/>
    <lineage>
        <taxon>Eukaryota</taxon>
        <taxon>Fungi</taxon>
        <taxon>Dikarya</taxon>
        <taxon>Ascomycota</taxon>
        <taxon>Pezizomycotina</taxon>
        <taxon>Sordariomycetes</taxon>
        <taxon>Hypocreomycetidae</taxon>
        <taxon>Hypocreales</taxon>
        <taxon>Stachybotryaceae</taxon>
        <taxon>Stachybotrys</taxon>
    </lineage>
</organism>
<dbReference type="Gene3D" id="3.40.366.10">
    <property type="entry name" value="Malonyl-Coenzyme A Acyl Carrier Protein, domain 2"/>
    <property type="match status" value="1"/>
</dbReference>
<evidence type="ECO:0000256" key="7">
    <source>
        <dbReference type="ARBA" id="ARBA00023268"/>
    </source>
</evidence>
<dbReference type="InterPro" id="IPR011032">
    <property type="entry name" value="GroES-like_sf"/>
</dbReference>
<dbReference type="Pfam" id="PF21089">
    <property type="entry name" value="PKS_DH_N"/>
    <property type="match status" value="1"/>
</dbReference>
<dbReference type="GO" id="GO:0008168">
    <property type="term" value="F:methyltransferase activity"/>
    <property type="evidence" value="ECO:0007669"/>
    <property type="project" value="UniProtKB-KW"/>
</dbReference>
<dbReference type="InterPro" id="IPR036736">
    <property type="entry name" value="ACP-like_sf"/>
</dbReference>
<dbReference type="InterPro" id="IPR020843">
    <property type="entry name" value="ER"/>
</dbReference>
<feature type="domain" description="Ketosynthase family 3 (KS3)" evidence="12">
    <location>
        <begin position="8"/>
        <end position="427"/>
    </location>
</feature>
<dbReference type="InterPro" id="IPR013154">
    <property type="entry name" value="ADH-like_N"/>
</dbReference>
<evidence type="ECO:0008006" key="16">
    <source>
        <dbReference type="Google" id="ProtNLM"/>
    </source>
</evidence>
<dbReference type="CDD" id="cd05195">
    <property type="entry name" value="enoyl_red"/>
    <property type="match status" value="1"/>
</dbReference>
<dbReference type="SMART" id="SM00825">
    <property type="entry name" value="PKS_KS"/>
    <property type="match status" value="1"/>
</dbReference>
<dbReference type="SUPFAM" id="SSF53335">
    <property type="entry name" value="S-adenosyl-L-methionine-dependent methyltransferases"/>
    <property type="match status" value="1"/>
</dbReference>
<dbReference type="InterPro" id="IPR049900">
    <property type="entry name" value="PKS_mFAS_DH"/>
</dbReference>
<gene>
    <name evidence="14" type="ORF">B0I35DRAFT_393989</name>
</gene>
<dbReference type="Pfam" id="PF00109">
    <property type="entry name" value="ketoacyl-synt"/>
    <property type="match status" value="1"/>
</dbReference>
<dbReference type="PROSITE" id="PS00012">
    <property type="entry name" value="PHOSPHOPANTETHEINE"/>
    <property type="match status" value="1"/>
</dbReference>
<evidence type="ECO:0000256" key="8">
    <source>
        <dbReference type="ARBA" id="ARBA00023315"/>
    </source>
</evidence>
<feature type="active site" description="Proton acceptor; for dehydratase activity" evidence="9">
    <location>
        <position position="960"/>
    </location>
</feature>
<dbReference type="Pfam" id="PF16197">
    <property type="entry name" value="KAsynt_C_assoc"/>
    <property type="match status" value="1"/>
</dbReference>
<dbReference type="PROSITE" id="PS50075">
    <property type="entry name" value="CARRIER"/>
    <property type="match status" value="1"/>
</dbReference>
<evidence type="ECO:0000256" key="10">
    <source>
        <dbReference type="SAM" id="MobiDB-lite"/>
    </source>
</evidence>
<dbReference type="GO" id="GO:0044550">
    <property type="term" value="P:secondary metabolite biosynthetic process"/>
    <property type="evidence" value="ECO:0007669"/>
    <property type="project" value="UniProtKB-ARBA"/>
</dbReference>
<evidence type="ECO:0000256" key="5">
    <source>
        <dbReference type="ARBA" id="ARBA00022857"/>
    </source>
</evidence>
<dbReference type="InterPro" id="IPR042104">
    <property type="entry name" value="PKS_dehydratase_sf"/>
</dbReference>
<dbReference type="Proteomes" id="UP000813444">
    <property type="component" value="Unassembled WGS sequence"/>
</dbReference>
<dbReference type="PANTHER" id="PTHR43775:SF49">
    <property type="entry name" value="SYNTHASE, PUTATIVE (JCVI)-RELATED"/>
    <property type="match status" value="1"/>
</dbReference>
<dbReference type="GO" id="GO:0006633">
    <property type="term" value="P:fatty acid biosynthetic process"/>
    <property type="evidence" value="ECO:0007669"/>
    <property type="project" value="TreeGrafter"/>
</dbReference>
<evidence type="ECO:0000256" key="2">
    <source>
        <dbReference type="ARBA" id="ARBA00022553"/>
    </source>
</evidence>
<dbReference type="SMART" id="SM00823">
    <property type="entry name" value="PKS_PP"/>
    <property type="match status" value="1"/>
</dbReference>
<dbReference type="InterPro" id="IPR020806">
    <property type="entry name" value="PKS_PP-bd"/>
</dbReference>
<dbReference type="Pfam" id="PF00698">
    <property type="entry name" value="Acyl_transf_1"/>
    <property type="match status" value="1"/>
</dbReference>
<feature type="domain" description="Carrier" evidence="11">
    <location>
        <begin position="2409"/>
        <end position="2486"/>
    </location>
</feature>
<dbReference type="SUPFAM" id="SSF50129">
    <property type="entry name" value="GroES-like"/>
    <property type="match status" value="1"/>
</dbReference>
<dbReference type="GO" id="GO:0004312">
    <property type="term" value="F:fatty acid synthase activity"/>
    <property type="evidence" value="ECO:0007669"/>
    <property type="project" value="TreeGrafter"/>
</dbReference>
<evidence type="ECO:0000259" key="12">
    <source>
        <dbReference type="PROSITE" id="PS52004"/>
    </source>
</evidence>
<dbReference type="Gene3D" id="3.40.50.720">
    <property type="entry name" value="NAD(P)-binding Rossmann-like Domain"/>
    <property type="match status" value="2"/>
</dbReference>
<keyword evidence="8" id="KW-0012">Acyltransferase</keyword>
<dbReference type="InterPro" id="IPR036291">
    <property type="entry name" value="NAD(P)-bd_dom_sf"/>
</dbReference>
<dbReference type="CDD" id="cd05274">
    <property type="entry name" value="KR_FAS_SDR_x"/>
    <property type="match status" value="1"/>
</dbReference>
<dbReference type="Pfam" id="PF08240">
    <property type="entry name" value="ADH_N"/>
    <property type="match status" value="1"/>
</dbReference>
<dbReference type="InterPro" id="IPR014031">
    <property type="entry name" value="Ketoacyl_synth_C"/>
</dbReference>
<dbReference type="Gene3D" id="3.40.50.150">
    <property type="entry name" value="Vaccinia Virus protein VP39"/>
    <property type="match status" value="1"/>
</dbReference>
<dbReference type="Pfam" id="PF00550">
    <property type="entry name" value="PP-binding"/>
    <property type="match status" value="1"/>
</dbReference>
<feature type="region of interest" description="C-terminal hotdog fold" evidence="9">
    <location>
        <begin position="1068"/>
        <end position="1212"/>
    </location>
</feature>
<dbReference type="InterPro" id="IPR009081">
    <property type="entry name" value="PP-bd_ACP"/>
</dbReference>
<dbReference type="SMART" id="SM00826">
    <property type="entry name" value="PKS_DH"/>
    <property type="match status" value="1"/>
</dbReference>
<dbReference type="GO" id="GO:0031177">
    <property type="term" value="F:phosphopantetheine binding"/>
    <property type="evidence" value="ECO:0007669"/>
    <property type="project" value="InterPro"/>
</dbReference>
<dbReference type="InterPro" id="IPR001227">
    <property type="entry name" value="Ac_transferase_dom_sf"/>
</dbReference>
<dbReference type="Gene3D" id="3.10.129.110">
    <property type="entry name" value="Polyketide synthase dehydratase"/>
    <property type="match status" value="1"/>
</dbReference>
<dbReference type="Gene3D" id="3.90.180.10">
    <property type="entry name" value="Medium-chain alcohol dehydrogenases, catalytic domain"/>
    <property type="match status" value="1"/>
</dbReference>
<dbReference type="Gene3D" id="1.10.1200.10">
    <property type="entry name" value="ACP-like"/>
    <property type="match status" value="1"/>
</dbReference>
<keyword evidence="15" id="KW-1185">Reference proteome</keyword>
<evidence type="ECO:0000256" key="1">
    <source>
        <dbReference type="ARBA" id="ARBA00022450"/>
    </source>
</evidence>
<dbReference type="InterPro" id="IPR016035">
    <property type="entry name" value="Acyl_Trfase/lysoPLipase"/>
</dbReference>
<dbReference type="Pfam" id="PF02801">
    <property type="entry name" value="Ketoacyl-synt_C"/>
    <property type="match status" value="1"/>
</dbReference>
<dbReference type="Gene3D" id="3.40.47.10">
    <property type="match status" value="1"/>
</dbReference>
<dbReference type="PANTHER" id="PTHR43775">
    <property type="entry name" value="FATTY ACID SYNTHASE"/>
    <property type="match status" value="1"/>
</dbReference>
<keyword evidence="7" id="KW-0511">Multifunctional enzyme</keyword>
<dbReference type="InterPro" id="IPR014043">
    <property type="entry name" value="Acyl_transferase_dom"/>
</dbReference>
<keyword evidence="6" id="KW-0560">Oxidoreductase</keyword>
<keyword evidence="1" id="KW-0596">Phosphopantetheine</keyword>
<dbReference type="PROSITE" id="PS52019">
    <property type="entry name" value="PKS_MFAS_DH"/>
    <property type="match status" value="1"/>
</dbReference>
<dbReference type="SMART" id="SM00829">
    <property type="entry name" value="PKS_ER"/>
    <property type="match status" value="1"/>
</dbReference>
<dbReference type="EMBL" id="JAGPNK010000008">
    <property type="protein sequence ID" value="KAH7316955.1"/>
    <property type="molecule type" value="Genomic_DNA"/>
</dbReference>
<evidence type="ECO:0000256" key="3">
    <source>
        <dbReference type="ARBA" id="ARBA00022603"/>
    </source>
</evidence>
<evidence type="ECO:0000256" key="9">
    <source>
        <dbReference type="PROSITE-ProRule" id="PRU01363"/>
    </source>
</evidence>
<feature type="region of interest" description="Disordered" evidence="10">
    <location>
        <begin position="444"/>
        <end position="464"/>
    </location>
</feature>
<evidence type="ECO:0000313" key="15">
    <source>
        <dbReference type="Proteomes" id="UP000813444"/>
    </source>
</evidence>
<evidence type="ECO:0000256" key="6">
    <source>
        <dbReference type="ARBA" id="ARBA00023002"/>
    </source>
</evidence>
<dbReference type="GO" id="GO:0032259">
    <property type="term" value="P:methylation"/>
    <property type="evidence" value="ECO:0007669"/>
    <property type="project" value="UniProtKB-KW"/>
</dbReference>
<dbReference type="InterPro" id="IPR049552">
    <property type="entry name" value="PKS_DH_N"/>
</dbReference>
<dbReference type="SUPFAM" id="SSF55048">
    <property type="entry name" value="Probable ACP-binding domain of malonyl-CoA ACP transacylase"/>
    <property type="match status" value="1"/>
</dbReference>
<dbReference type="InterPro" id="IPR016036">
    <property type="entry name" value="Malonyl_transacylase_ACP-bd"/>
</dbReference>
<feature type="active site" description="Proton donor; for dehydratase activity" evidence="9">
    <location>
        <position position="1129"/>
    </location>
</feature>
<dbReference type="InterPro" id="IPR013149">
    <property type="entry name" value="ADH-like_C"/>
</dbReference>
<evidence type="ECO:0000256" key="4">
    <source>
        <dbReference type="ARBA" id="ARBA00022679"/>
    </source>
</evidence>
<dbReference type="Pfam" id="PF00107">
    <property type="entry name" value="ADH_zinc_N"/>
    <property type="match status" value="1"/>
</dbReference>
<dbReference type="InterPro" id="IPR014030">
    <property type="entry name" value="Ketoacyl_synth_N"/>
</dbReference>
<feature type="region of interest" description="N-terminal hotdog fold" evidence="9">
    <location>
        <begin position="928"/>
        <end position="1056"/>
    </location>
</feature>
<name>A0A8K0SQ82_9HYPO</name>
<dbReference type="SUPFAM" id="SSF52151">
    <property type="entry name" value="FabD/lysophospholipase-like"/>
    <property type="match status" value="1"/>
</dbReference>
<dbReference type="InterPro" id="IPR013968">
    <property type="entry name" value="PKS_KR"/>
</dbReference>
<dbReference type="InterPro" id="IPR029063">
    <property type="entry name" value="SAM-dependent_MTases_sf"/>
</dbReference>
<dbReference type="PROSITE" id="PS52004">
    <property type="entry name" value="KS3_2"/>
    <property type="match status" value="1"/>
</dbReference>
<evidence type="ECO:0000313" key="14">
    <source>
        <dbReference type="EMBL" id="KAH7316955.1"/>
    </source>
</evidence>
<dbReference type="InterPro" id="IPR016039">
    <property type="entry name" value="Thiolase-like"/>
</dbReference>
<dbReference type="InterPro" id="IPR057326">
    <property type="entry name" value="KR_dom"/>
</dbReference>
<dbReference type="SUPFAM" id="SSF51735">
    <property type="entry name" value="NAD(P)-binding Rossmann-fold domains"/>
    <property type="match status" value="2"/>
</dbReference>
<dbReference type="OrthoDB" id="5129394at2759"/>
<proteinExistence type="predicted"/>
<dbReference type="InterPro" id="IPR020841">
    <property type="entry name" value="PKS_Beta-ketoAc_synthase_dom"/>
</dbReference>
<accession>A0A8K0SQ82</accession>
<evidence type="ECO:0000259" key="13">
    <source>
        <dbReference type="PROSITE" id="PS52019"/>
    </source>
</evidence>
<dbReference type="InterPro" id="IPR020807">
    <property type="entry name" value="PKS_DH"/>
</dbReference>
<reference evidence="14" key="1">
    <citation type="journal article" date="2021" name="Nat. Commun.">
        <title>Genetic determinants of endophytism in the Arabidopsis root mycobiome.</title>
        <authorList>
            <person name="Mesny F."/>
            <person name="Miyauchi S."/>
            <person name="Thiergart T."/>
            <person name="Pickel B."/>
            <person name="Atanasova L."/>
            <person name="Karlsson M."/>
            <person name="Huettel B."/>
            <person name="Barry K.W."/>
            <person name="Haridas S."/>
            <person name="Chen C."/>
            <person name="Bauer D."/>
            <person name="Andreopoulos W."/>
            <person name="Pangilinan J."/>
            <person name="LaButti K."/>
            <person name="Riley R."/>
            <person name="Lipzen A."/>
            <person name="Clum A."/>
            <person name="Drula E."/>
            <person name="Henrissat B."/>
            <person name="Kohler A."/>
            <person name="Grigoriev I.V."/>
            <person name="Martin F.M."/>
            <person name="Hacquard S."/>
        </authorList>
    </citation>
    <scope>NUCLEOTIDE SEQUENCE</scope>
    <source>
        <strain evidence="14">MPI-CAGE-CH-0235</strain>
    </source>
</reference>
<evidence type="ECO:0000259" key="11">
    <source>
        <dbReference type="PROSITE" id="PS50075"/>
    </source>
</evidence>
<sequence>MSSRSQPPPPIAIIGMGMRLPGGVSTPDDFWDFLINKKDGKCRVPADRYDVDASYGETASRQTVATEYGYFLDVNLKVGDGSFFSFKQKEVENLDPQQRLLLEVCYECLESAGSTALKGSNAGVFVGNFGEDWHNMSHADPQSSPNMYRIHTASDFVISNRISGYLDFRGPSITTRTACSASMTSLHLACQALYNGDCSAALVAGSSLILSPSMTMDMTEQGVLSPTGSCKTFDAKADGFARGEAINAILIKPLEAALRDNDPIRAVIRATAVNSDGGTTAIGQPSQVCQEAMIRRAYEVAGIEDISLTPFVECHGTGTQTGDPIEAKAVGKVFVGRPTYIGSVKSNFGHAEGAAGLNSVIKAILALENECIPPNIHFSVPNPHIPFEEADMHVPTELQPWPKDRPQRISINSFGIGGSNAHVIIESAASYGVSSSRPAMIERQQPVSSQVNGLPTPEVSDSDSENHVELHDNRENVTRAGLPRLVPISAACSESLKQRMADLDEYTKSRPNCLDSLAYTMAYRRQHWAYRSYCVTDSLDKPMDFSTIHLAAQNPNVVFVFTGQGAQWSGMGRDMIQRCHTFRHDIAEMDQVLEALPNPPMWSIADLLCSDSSEIINRAEYAQPLCTAVQIALVNFLTLCQISPVAVVGHSSGEIAAAYASGALTLAEAITCAYYRGVAIEKVSRPGHMAAVGMGWETIESFLAPGTQRACENSPDSVTISGDVEGVQATIEAIKKANPDTFVRELRVNIAYHSDHMQDCGEQYEDLIRSYTPSKETSIPFYSSVTGGKLAGKGNLGPSYWKSNLQSPVLFSRAVNNILQDFSTQLVFVEIGPHSALQGPLRQIFRHKPTSKPPSYVPMQIRDRSSVHSALSAIGQLYSSGYEVDFSAINPKAETLCDLPLYPWNRSIEAWTESRISKAWRFRSAPHHELLGSKCLEATDAEPAWRNIFHLHNVLWIADHKLGDQVLFPLAGYISMLGEAIRQISGSEAYSIRNMIMKSGMLIPQSEPIEIMTTARQVRVTELTNSSWYEFSVYSYNGSTWVQHCVAQGKAIETSTPPRHESLVVPNARELPEAAFYRGLRGYGLELGPAFQNLQQILFSREKEVATTKMRTLPAEITAKYTAHPYLIDLCFQLATVAAIRGQMNRKALMLPSYVRKIEVYSGSCDSLIQAEVDPEANGSFTANITAVTESDEVLMKIEGGTWLPVGVDVTNSGPAKHISAHIQWHPHIDFCKLDEHVFPRQDQHDKKLALEKAAALLILEMTESLRGVDVPAPDSHMGQFVRWLSCEHDKIVGGEWASTVPEAAQWATTGGESREGLLNDALLHISSTCGPYGMSFVQLAEKLRHPDTCRALVSGEISSKEMLPESQHDVFDSTVDTIDAGQFLYLAAHSKPSLRVLEISSGSVGVTRSVVAAMSSSDGPMFSEYVFTAQYDDDLTRAKKMLEDEQDLVYRVFDASKDATQQGFELHSFDIIINSNILQTSTTSEESLATLHSMLRPGGWLCTWKSASQSGSHNWTFIRLALGLQPSWWKLDESCPNPGDSVEQCQEALKDSGFCVEMTVLDDRPPFGLNTLLLSRVKSSEQTSLKSVTILYETSRHDFAIGLAALLEKKDVSVRWMKLSESDPIDGEHIICTLDLERPFVYEFSQETYAAFLGFLRKVKSRITWLTRPAQVRCSDPRYGLVPGFMRTLRQEMGAQVFTVEVDLLNDTAAASTIPLLHRIHGFDVLSSPETLDYEFYLSEGEVHVGRYHWFSMSTELTAPSKGQTSSVKRLKVGDYGLLNSLHWVEQNEPSVPPGHVEIEVKCAGLNFRDVMVAMGVVPAAKDNFGIEASGVIARVGEHVKNFAVGDEVIVMAPGSLASRVVVDAYQVVHSPTQTSLEEAATIAVAYSTATVALMMEGNLRRGQSVLIHTACGSVGLAAIMISQAFGFEIYATVGSETKVRHLQQRFGIPRERIFHSRDDSFYDGIMRATGGRGVDLVLNSLSGELLHASWRCVAKRGKMIEIGKRDMFERGQLPLEMFRHNRTCVGLDMEDFQECIGDVDRSEKSNLEKGIEAVKVHGLPSIEPRHVFTPDTISDAFRFLRKGEHVGKVIIKFPESQDDISAVPDDSKALFDPKRTYLMVGGLGGLGRSLAIWFVEKGARNFVFLSRSAGLSDDSKEFIGDLEGYGCRAIAVAGSVTDAADVQRAVRAAETPIAGVIQMSMLIRELPLSETNYGNWSDGIGSKVTGTWNLHDALAEVKLDFFILFSSLIGLWGQVGQANYAAANTFLDSFVQFRHGLGLPCSVIDLGPVEDVGWVSQNEKMMRYYNSLNLRMVQEKDILEAVHFSILSAQPHNNTRPANGYVNLSHTAVGLATANSASKSPLQHDIRTSLCKTAQSVEDDSLDPASEAMRKILKDVASNPQILTKESTLNDISMALGRVIYGMLLLPTDDIDISKDFNSLGVDSLHGVELRDRLRRVMLLDISLIDIKTSATIGGLGKLILGKLKANYRLKE</sequence>
<dbReference type="InterPro" id="IPR050091">
    <property type="entry name" value="PKS_NRPS_Biosynth_Enz"/>
</dbReference>
<keyword evidence="3" id="KW-0489">Methyltransferase</keyword>
<dbReference type="InterPro" id="IPR006162">
    <property type="entry name" value="Ppantetheine_attach_site"/>
</dbReference>
<dbReference type="Pfam" id="PF22621">
    <property type="entry name" value="CurL-like_PKS_C"/>
    <property type="match status" value="1"/>
</dbReference>
<dbReference type="InterPro" id="IPR049551">
    <property type="entry name" value="PKS_DH_C"/>
</dbReference>
<keyword evidence="5" id="KW-0521">NADP</keyword>
<dbReference type="SUPFAM" id="SSF47336">
    <property type="entry name" value="ACP-like"/>
    <property type="match status" value="1"/>
</dbReference>
<dbReference type="GO" id="GO:0016491">
    <property type="term" value="F:oxidoreductase activity"/>
    <property type="evidence" value="ECO:0007669"/>
    <property type="project" value="UniProtKB-KW"/>
</dbReference>